<dbReference type="Proteomes" id="UP001152797">
    <property type="component" value="Unassembled WGS sequence"/>
</dbReference>
<dbReference type="SUPFAM" id="SSF56672">
    <property type="entry name" value="DNA/RNA polymerases"/>
    <property type="match status" value="1"/>
</dbReference>
<feature type="transmembrane region" description="Helical" evidence="2">
    <location>
        <begin position="12"/>
        <end position="34"/>
    </location>
</feature>
<keyword evidence="2" id="KW-0812">Transmembrane</keyword>
<dbReference type="EMBL" id="CAMXCT030001006">
    <property type="protein sequence ID" value="CAL4772969.1"/>
    <property type="molecule type" value="Genomic_DNA"/>
</dbReference>
<evidence type="ECO:0000256" key="2">
    <source>
        <dbReference type="SAM" id="Phobius"/>
    </source>
</evidence>
<keyword evidence="2" id="KW-1133">Transmembrane helix</keyword>
<name>A0A9P1FTC4_9DINO</name>
<dbReference type="InterPro" id="IPR000477">
    <property type="entry name" value="RT_dom"/>
</dbReference>
<evidence type="ECO:0000313" key="7">
    <source>
        <dbReference type="Proteomes" id="UP001152797"/>
    </source>
</evidence>
<keyword evidence="6" id="KW-0378">Hydrolase</keyword>
<dbReference type="GO" id="GO:0003964">
    <property type="term" value="F:RNA-directed DNA polymerase activity"/>
    <property type="evidence" value="ECO:0007669"/>
    <property type="project" value="UniProtKB-KW"/>
</dbReference>
<feature type="compositionally biased region" description="Basic residues" evidence="1">
    <location>
        <begin position="505"/>
        <end position="519"/>
    </location>
</feature>
<evidence type="ECO:0000313" key="4">
    <source>
        <dbReference type="EMBL" id="CAI3985657.1"/>
    </source>
</evidence>
<keyword evidence="2" id="KW-0472">Membrane</keyword>
<feature type="region of interest" description="Disordered" evidence="1">
    <location>
        <begin position="402"/>
        <end position="442"/>
    </location>
</feature>
<keyword evidence="6" id="KW-0548">Nucleotidyltransferase</keyword>
<comment type="caution">
    <text evidence="4">The sequence shown here is derived from an EMBL/GenBank/DDBJ whole genome shotgun (WGS) entry which is preliminary data.</text>
</comment>
<feature type="domain" description="Reverse transcriptase" evidence="3">
    <location>
        <begin position="1041"/>
        <end position="1243"/>
    </location>
</feature>
<feature type="compositionally biased region" description="Polar residues" evidence="1">
    <location>
        <begin position="407"/>
        <end position="424"/>
    </location>
</feature>
<reference evidence="4" key="1">
    <citation type="submission" date="2022-10" db="EMBL/GenBank/DDBJ databases">
        <authorList>
            <person name="Chen Y."/>
            <person name="Dougan E. K."/>
            <person name="Chan C."/>
            <person name="Rhodes N."/>
            <person name="Thang M."/>
        </authorList>
    </citation>
    <scope>NUCLEOTIDE SEQUENCE</scope>
</reference>
<keyword evidence="6" id="KW-0808">Transferase</keyword>
<protein>
    <submittedName>
        <fullName evidence="6">Polyprotein P3 (P194 protein) [Cleaved into: Putative movement protein (MP) Capsid protein (Coat protein) (CP) Protease (PR) Reverse transcriptase/Ribonuclease H (RT) (p55)]</fullName>
    </submittedName>
</protein>
<dbReference type="PROSITE" id="PS50878">
    <property type="entry name" value="RT_POL"/>
    <property type="match status" value="1"/>
</dbReference>
<sequence>MSTTLGSGPRCRIFSFLLCGFIAAWCLATAYHLFDCMEPNEATAATFTNIDLIAQWAGIDGARDNPQTPRGSLFRLLGLHGAEPPRIVAVLPPADIQAVLATWMIPADAPPHAPAPPTIAQQGQVGIFLRTCRWKCGILPAQLTPPAPPVTATPAPAAGSSGARKIKMAMVINQADDEEVDNLDQVAITQAYKTYRERVGGFPPDDEELSGEQLSTLYALFKSNRAPYTDMAVWGPFQHRIQKKIKMKGMRFNAAGEILPIEMYGPADFESWRECYMVFRTGAIMFEQISPAKLDMYEKLIRQYHERYGRVCWPIIYQADVRARQEQVERVRRRGQESFDTAQRAGLSHDFDPARPWEWVWGELTLDVNFWNREITEPCMLYLAKTSSINQLLDNDAPIAKAPPGQNIFSATSTTARTPDTSRTSTKRPRGPDVREHKVGEDGLYTHNRRGIELCKLFQSGECVEKDQRGACARNSTRRHQCAKCLSDHHGASKCPSDGPPRPPRQNHGKGKGKSKGKKSTNEDSDDDTLSDRGREDGFAAAVRDRGHKCVEYDLVNGTEQDLANDAVWQSLISDIRAGRYDAMLAGPPCNTYTNARQLDGLGPGPLRGATGDDRYGLPHLRPDDQIKVRTGTLLAVRTAEAATAMDELEKPCVVEQPRWKQDVNSVSMYNLDEYTDLLARPHARTADLVQCEYGARTTKPTTLVLVNIGGEALQNQCSHPPQQWVKPSTGERLWAPHPPLKGKEWYIPAQDWHQDMLLTPRQIQEKFRNQPYLTTEAQAYPAQMNRMLADLLLGSALAHAGPVSQQPEYLLVGKWKNVLKRKPLLQNDITTRTKVEFTAPLKGKRRRVQDRDDLDMKYWGGMRCPRKISSEIPGYRQAGVRVYNVLTKLLHEDSTLKRRCLDAIGSTTDCAGPTEAQLATCFSALKREFVQHDEVTMASLDSKLEAGLIWHIARTMGDPDADTIYTWLTEGAPAGISMSITDPGGIFPPDSQDDLEQTADQLLPDPTLHQNYSSVDNDDAAAPEVLRLIETGFVTSFATCAELEHWLGAKPHLSKLGMITKEKDGKVKRRLILDCKESGVNKMAVSGGKLQRPRTSDAIDDALYLMSQCSADHGDTVEWLILDYSDWFYNVPLHPCERPHFTWQYGKHWVAFRTQAQGSKNAPLVCGRVAALIARITQATFGDQRLRLQLYVDDPCVCVRGTDEERSHLMAATILFWATLGIRLAYKKAARGTDVVWIGAELQLQNQGQHDAHLIASAKPDILAEVKAATDDHTKVNLVNRKALQTYIGKLNHVAGIVEFLRPFLSDLYGVLHCTMNSKAPTNCYWTRQWQHVTHWLMAFFNREQGVVQRIYRVQAYFGRGLQVSIVTDASPWGLGGYLMIQNSVVAYFSSPVTKDDEHILGIPIGDAAGQQVLEALAVLVALKMWRKYWSKSGISLRIRSDNVATLTLLVKLRPSYKSKGLGIVARELALEFGSASYKPRIFQHIPGLTNDWADALSRQHQPGKETTLPAPLLRARADEPPARNLAFYQSAMGRYAQHKDGAHCVTAERT</sequence>
<organism evidence="4">
    <name type="scientific">Cladocopium goreaui</name>
    <dbReference type="NCBI Taxonomy" id="2562237"/>
    <lineage>
        <taxon>Eukaryota</taxon>
        <taxon>Sar</taxon>
        <taxon>Alveolata</taxon>
        <taxon>Dinophyceae</taxon>
        <taxon>Suessiales</taxon>
        <taxon>Symbiodiniaceae</taxon>
        <taxon>Cladocopium</taxon>
    </lineage>
</organism>
<dbReference type="EMBL" id="CAMXCT020001006">
    <property type="protein sequence ID" value="CAL1139032.1"/>
    <property type="molecule type" value="Genomic_DNA"/>
</dbReference>
<evidence type="ECO:0000259" key="3">
    <source>
        <dbReference type="PROSITE" id="PS50878"/>
    </source>
</evidence>
<dbReference type="InterPro" id="IPR043502">
    <property type="entry name" value="DNA/RNA_pol_sf"/>
</dbReference>
<evidence type="ECO:0000256" key="1">
    <source>
        <dbReference type="SAM" id="MobiDB-lite"/>
    </source>
</evidence>
<dbReference type="GO" id="GO:0008233">
    <property type="term" value="F:peptidase activity"/>
    <property type="evidence" value="ECO:0007669"/>
    <property type="project" value="UniProtKB-KW"/>
</dbReference>
<keyword evidence="7" id="KW-1185">Reference proteome</keyword>
<proteinExistence type="predicted"/>
<dbReference type="InterPro" id="IPR052055">
    <property type="entry name" value="Hepadnavirus_pol/RT"/>
</dbReference>
<feature type="region of interest" description="Disordered" evidence="1">
    <location>
        <begin position="489"/>
        <end position="535"/>
    </location>
</feature>
<gene>
    <name evidence="4" type="ORF">C1SCF055_LOCUS13082</name>
</gene>
<feature type="compositionally biased region" description="Basic and acidic residues" evidence="1">
    <location>
        <begin position="430"/>
        <end position="441"/>
    </location>
</feature>
<reference evidence="5" key="2">
    <citation type="submission" date="2024-04" db="EMBL/GenBank/DDBJ databases">
        <authorList>
            <person name="Chen Y."/>
            <person name="Shah S."/>
            <person name="Dougan E. K."/>
            <person name="Thang M."/>
            <person name="Chan C."/>
        </authorList>
    </citation>
    <scope>NUCLEOTIDE SEQUENCE [LARGE SCALE GENOMIC DNA]</scope>
</reference>
<keyword evidence="6" id="KW-0645">Protease</keyword>
<dbReference type="GO" id="GO:0006508">
    <property type="term" value="P:proteolysis"/>
    <property type="evidence" value="ECO:0007669"/>
    <property type="project" value="UniProtKB-KW"/>
</dbReference>
<evidence type="ECO:0000313" key="6">
    <source>
        <dbReference type="EMBL" id="CAL4772969.1"/>
    </source>
</evidence>
<keyword evidence="6" id="KW-0695">RNA-directed DNA polymerase</keyword>
<dbReference type="EMBL" id="CAMXCT010001006">
    <property type="protein sequence ID" value="CAI3985657.1"/>
    <property type="molecule type" value="Genomic_DNA"/>
</dbReference>
<dbReference type="PANTHER" id="PTHR33050">
    <property type="entry name" value="REVERSE TRANSCRIPTASE DOMAIN-CONTAINING PROTEIN"/>
    <property type="match status" value="1"/>
</dbReference>
<dbReference type="PANTHER" id="PTHR33050:SF7">
    <property type="entry name" value="RIBONUCLEASE H"/>
    <property type="match status" value="1"/>
</dbReference>
<accession>A0A9P1FTC4</accession>
<evidence type="ECO:0000313" key="5">
    <source>
        <dbReference type="EMBL" id="CAL1139032.1"/>
    </source>
</evidence>
<dbReference type="OrthoDB" id="430804at2759"/>